<reference evidence="2" key="2">
    <citation type="submission" date="2019-11" db="EMBL/GenBank/DDBJ databases">
        <title>Improved Assembly of Tolypothrix boutellei genome.</title>
        <authorList>
            <person name="Sarangi A.N."/>
            <person name="Mukherjee M."/>
            <person name="Ghosh S."/>
            <person name="Singh D."/>
            <person name="Das A."/>
            <person name="Kant S."/>
            <person name="Prusty A."/>
            <person name="Tripathy S."/>
        </authorList>
    </citation>
    <scope>NUCLEOTIDE SEQUENCE</scope>
    <source>
        <strain evidence="2">VB521301</strain>
    </source>
</reference>
<evidence type="ECO:0000313" key="2">
    <source>
        <dbReference type="EMBL" id="KAF3887684.1"/>
    </source>
</evidence>
<reference evidence="2" key="1">
    <citation type="journal article" date="2015" name="Genome Announc.">
        <title>Draft Genome Sequence of Tolypothrix boutellei Strain VB521301.</title>
        <authorList>
            <person name="Chandrababunaidu M.M."/>
            <person name="Singh D."/>
            <person name="Sen D."/>
            <person name="Bhan S."/>
            <person name="Das S."/>
            <person name="Gupta A."/>
            <person name="Adhikary S.P."/>
            <person name="Tripathy S."/>
        </authorList>
    </citation>
    <scope>NUCLEOTIDE SEQUENCE</scope>
    <source>
        <strain evidence="2">VB521301</strain>
    </source>
</reference>
<dbReference type="AlphaFoldDB" id="A0A8S9T7K1"/>
<evidence type="ECO:0000313" key="3">
    <source>
        <dbReference type="Proteomes" id="UP000029738"/>
    </source>
</evidence>
<name>A0A8S9T7K1_9CYAN</name>
<evidence type="ECO:0000256" key="1">
    <source>
        <dbReference type="SAM" id="MobiDB-lite"/>
    </source>
</evidence>
<feature type="region of interest" description="Disordered" evidence="1">
    <location>
        <begin position="339"/>
        <end position="465"/>
    </location>
</feature>
<gene>
    <name evidence="2" type="ORF">DA73_0400020965</name>
</gene>
<dbReference type="Proteomes" id="UP000029738">
    <property type="component" value="Unassembled WGS sequence"/>
</dbReference>
<organism evidence="2 3">
    <name type="scientific">Tolypothrix bouteillei VB521301</name>
    <dbReference type="NCBI Taxonomy" id="1479485"/>
    <lineage>
        <taxon>Bacteria</taxon>
        <taxon>Bacillati</taxon>
        <taxon>Cyanobacteriota</taxon>
        <taxon>Cyanophyceae</taxon>
        <taxon>Nostocales</taxon>
        <taxon>Tolypothrichaceae</taxon>
        <taxon>Tolypothrix</taxon>
    </lineage>
</organism>
<accession>A0A8S9T7K1</accession>
<proteinExistence type="predicted"/>
<sequence>MFKSRIVKTAIAFTSYLAATVTAPHQALAQLNVGRYGIQPGLEPNYLQYQLSGRDLTQLRGIPACHVGFGAGCDKSAAILQQIVESNNGPTYQELIIRAAGGQANFQNFASYYGNNPNLSLVPLSSFWANDDPHILDGYRYTLGQPVNRTPVQGLGEVTKNFYWSPERSGTSESLRDGLLDLKYSYGRLLLEEVAKIPNAQQQIQALNLPSDVKQFYTRQLTQGVSSLRSGNQAQLQNNLLEVLSMPFNHSNAEYNRPPLGIPEEYASLTGIALPGESFIAVGPTDLPVGEVAELGSPFLVEGNVVSQVPSGQRASGFPFWVLGAIPLALLPFAFGGGGGDDDSNTENVPPSVTPPVGEQPPSEQPPVTPPVGEQPPGEQPPVTPPVGEQPPGEQPPVTPPVGEQPPGEQPPVTPPVGEQPPGEQPPVTPPGEQPPGEQPPVTPPVGEQPPGEQPPVTPPVKIPESSTLTPLLVLTLVMSLFGYKKWYVRRG</sequence>
<comment type="caution">
    <text evidence="2">The sequence shown here is derived from an EMBL/GenBank/DDBJ whole genome shotgun (WGS) entry which is preliminary data.</text>
</comment>
<dbReference type="EMBL" id="JHEG04000001">
    <property type="protein sequence ID" value="KAF3887684.1"/>
    <property type="molecule type" value="Genomic_DNA"/>
</dbReference>
<feature type="compositionally biased region" description="Pro residues" evidence="1">
    <location>
        <begin position="363"/>
        <end position="462"/>
    </location>
</feature>
<protein>
    <submittedName>
        <fullName evidence="2">Uncharacterized protein</fullName>
    </submittedName>
</protein>
<keyword evidence="3" id="KW-1185">Reference proteome</keyword>
<dbReference type="RefSeq" id="WP_167844725.1">
    <property type="nucleotide sequence ID" value="NZ_JHEG04000001.1"/>
</dbReference>